<keyword evidence="2" id="KW-0479">Metal-binding</keyword>
<evidence type="ECO:0000256" key="5">
    <source>
        <dbReference type="ARBA" id="ARBA00023049"/>
    </source>
</evidence>
<dbReference type="GO" id="GO:0004222">
    <property type="term" value="F:metalloendopeptidase activity"/>
    <property type="evidence" value="ECO:0007669"/>
    <property type="project" value="InterPro"/>
</dbReference>
<keyword evidence="3 6" id="KW-0378">Hydrolase</keyword>
<dbReference type="CDD" id="cd07331">
    <property type="entry name" value="M48C_Oma1_like"/>
    <property type="match status" value="1"/>
</dbReference>
<organism evidence="9 10">
    <name type="scientific">Oleomonas cavernae</name>
    <dbReference type="NCBI Taxonomy" id="2320859"/>
    <lineage>
        <taxon>Bacteria</taxon>
        <taxon>Pseudomonadati</taxon>
        <taxon>Pseudomonadota</taxon>
        <taxon>Alphaproteobacteria</taxon>
        <taxon>Acetobacterales</taxon>
        <taxon>Acetobacteraceae</taxon>
        <taxon>Oleomonas</taxon>
    </lineage>
</organism>
<dbReference type="InterPro" id="IPR006311">
    <property type="entry name" value="TAT_signal"/>
</dbReference>
<dbReference type="InterPro" id="IPR001915">
    <property type="entry name" value="Peptidase_M48"/>
</dbReference>
<protein>
    <submittedName>
        <fullName evidence="9">M48 family peptidase</fullName>
    </submittedName>
</protein>
<evidence type="ECO:0000256" key="7">
    <source>
        <dbReference type="SAM" id="SignalP"/>
    </source>
</evidence>
<evidence type="ECO:0000259" key="8">
    <source>
        <dbReference type="Pfam" id="PF01435"/>
    </source>
</evidence>
<feature type="signal peptide" evidence="7">
    <location>
        <begin position="1"/>
        <end position="33"/>
    </location>
</feature>
<dbReference type="GO" id="GO:0016020">
    <property type="term" value="C:membrane"/>
    <property type="evidence" value="ECO:0007669"/>
    <property type="project" value="TreeGrafter"/>
</dbReference>
<comment type="similarity">
    <text evidence="6">Belongs to the peptidase M48 family.</text>
</comment>
<dbReference type="EMBL" id="QYUK01000011">
    <property type="protein sequence ID" value="RJF87352.1"/>
    <property type="molecule type" value="Genomic_DNA"/>
</dbReference>
<keyword evidence="1 6" id="KW-0645">Protease</keyword>
<dbReference type="InterPro" id="IPR051156">
    <property type="entry name" value="Mito/Outer_Membr_Metalloprot"/>
</dbReference>
<evidence type="ECO:0000313" key="9">
    <source>
        <dbReference type="EMBL" id="RJF87352.1"/>
    </source>
</evidence>
<comment type="caution">
    <text evidence="9">The sequence shown here is derived from an EMBL/GenBank/DDBJ whole genome shotgun (WGS) entry which is preliminary data.</text>
</comment>
<feature type="domain" description="Peptidase M48" evidence="8">
    <location>
        <begin position="73"/>
        <end position="258"/>
    </location>
</feature>
<name>A0A418WBF5_9PROT</name>
<comment type="cofactor">
    <cofactor evidence="6">
        <name>Zn(2+)</name>
        <dbReference type="ChEBI" id="CHEBI:29105"/>
    </cofactor>
    <text evidence="6">Binds 1 zinc ion per subunit.</text>
</comment>
<dbReference type="OrthoDB" id="9810445at2"/>
<dbReference type="GO" id="GO:0046872">
    <property type="term" value="F:metal ion binding"/>
    <property type="evidence" value="ECO:0007669"/>
    <property type="project" value="UniProtKB-KW"/>
</dbReference>
<dbReference type="PANTHER" id="PTHR22726:SF24">
    <property type="entry name" value="M48 FAMILY METALLOPEPTIDASE"/>
    <property type="match status" value="1"/>
</dbReference>
<proteinExistence type="inferred from homology"/>
<dbReference type="Pfam" id="PF01435">
    <property type="entry name" value="Peptidase_M48"/>
    <property type="match status" value="1"/>
</dbReference>
<feature type="chain" id="PRO_5019481560" evidence="7">
    <location>
        <begin position="34"/>
        <end position="273"/>
    </location>
</feature>
<dbReference type="Proteomes" id="UP000284605">
    <property type="component" value="Unassembled WGS sequence"/>
</dbReference>
<dbReference type="GO" id="GO:0051603">
    <property type="term" value="P:proteolysis involved in protein catabolic process"/>
    <property type="evidence" value="ECO:0007669"/>
    <property type="project" value="TreeGrafter"/>
</dbReference>
<keyword evidence="10" id="KW-1185">Reference proteome</keyword>
<evidence type="ECO:0000256" key="4">
    <source>
        <dbReference type="ARBA" id="ARBA00022833"/>
    </source>
</evidence>
<evidence type="ECO:0000256" key="1">
    <source>
        <dbReference type="ARBA" id="ARBA00022670"/>
    </source>
</evidence>
<evidence type="ECO:0000256" key="6">
    <source>
        <dbReference type="RuleBase" id="RU003983"/>
    </source>
</evidence>
<dbReference type="AlphaFoldDB" id="A0A418WBF5"/>
<keyword evidence="4 6" id="KW-0862">Zinc</keyword>
<accession>A0A418WBF5</accession>
<dbReference type="PROSITE" id="PS51318">
    <property type="entry name" value="TAT"/>
    <property type="match status" value="1"/>
</dbReference>
<dbReference type="RefSeq" id="WP_119777994.1">
    <property type="nucleotide sequence ID" value="NZ_QYUK01000011.1"/>
</dbReference>
<keyword evidence="5 6" id="KW-0482">Metalloprotease</keyword>
<evidence type="ECO:0000256" key="2">
    <source>
        <dbReference type="ARBA" id="ARBA00022723"/>
    </source>
</evidence>
<gene>
    <name evidence="9" type="ORF">D3874_10205</name>
</gene>
<dbReference type="Gene3D" id="3.30.2010.10">
    <property type="entry name" value="Metalloproteases ('zincins'), catalytic domain"/>
    <property type="match status" value="1"/>
</dbReference>
<evidence type="ECO:0000313" key="10">
    <source>
        <dbReference type="Proteomes" id="UP000284605"/>
    </source>
</evidence>
<dbReference type="PANTHER" id="PTHR22726">
    <property type="entry name" value="METALLOENDOPEPTIDASE OMA1"/>
    <property type="match status" value="1"/>
</dbReference>
<keyword evidence="7" id="KW-0732">Signal</keyword>
<sequence length="273" mass="28720">MHVCLGFGCCFSRRRFLGFVAVGATAGAVSACAGDNGLTRALAPTDQELNMLGQQTWTDLRQKEKLSTDTAGTQQVDRVARKVVDASGLGSAYNWEFALFDSPEVNAFALPGGRIGVYRGLLQIAQDDAQLAAVLGHEVTHVANHHAAQRIGAERAGSLGAQIAQVGLGASGVTVTPEVAGILGAGVSYGIVLPFSRDQEYEADSGGLVTMAKAGYDPNAAVTLWQRMAVENAKQPGQPLEFMSTHPSEANRIGRLQQQIPSVMPVYEAAKPA</sequence>
<evidence type="ECO:0000256" key="3">
    <source>
        <dbReference type="ARBA" id="ARBA00022801"/>
    </source>
</evidence>
<reference evidence="9 10" key="1">
    <citation type="submission" date="2018-09" db="EMBL/GenBank/DDBJ databases">
        <authorList>
            <person name="Zhu H."/>
        </authorList>
    </citation>
    <scope>NUCLEOTIDE SEQUENCE [LARGE SCALE GENOMIC DNA]</scope>
    <source>
        <strain evidence="9 10">K1W22B-8</strain>
    </source>
</reference>